<dbReference type="GO" id="GO:0005975">
    <property type="term" value="P:carbohydrate metabolic process"/>
    <property type="evidence" value="ECO:0007669"/>
    <property type="project" value="InterPro"/>
</dbReference>
<evidence type="ECO:0000256" key="3">
    <source>
        <dbReference type="ARBA" id="ARBA00012755"/>
    </source>
</evidence>
<keyword evidence="7" id="KW-1015">Disulfide bond</keyword>
<feature type="domain" description="Alpha galactosidase C-terminal" evidence="8">
    <location>
        <begin position="329"/>
        <end position="403"/>
    </location>
</feature>
<dbReference type="GO" id="GO:0004557">
    <property type="term" value="F:alpha-galactosidase activity"/>
    <property type="evidence" value="ECO:0007669"/>
    <property type="project" value="UniProtKB-EC"/>
</dbReference>
<dbReference type="AlphaFoldDB" id="A0A3M7FR86"/>
<dbReference type="EC" id="3.2.1.22" evidence="3 7"/>
<dbReference type="InterPro" id="IPR002241">
    <property type="entry name" value="Glyco_hydro_27"/>
</dbReference>
<dbReference type="CDD" id="cd14792">
    <property type="entry name" value="GH27"/>
    <property type="match status" value="1"/>
</dbReference>
<keyword evidence="4" id="KW-0732">Signal</keyword>
<protein>
    <recommendedName>
        <fullName evidence="3 7">Alpha-galactosidase</fullName>
        <ecNumber evidence="3 7">3.2.1.22</ecNumber>
    </recommendedName>
    <alternativeName>
        <fullName evidence="7">Melibiase</fullName>
    </alternativeName>
</protein>
<evidence type="ECO:0000256" key="2">
    <source>
        <dbReference type="ARBA" id="ARBA00009743"/>
    </source>
</evidence>
<dbReference type="Pfam" id="PF16499">
    <property type="entry name" value="Melibiase_2"/>
    <property type="match status" value="1"/>
</dbReference>
<proteinExistence type="inferred from homology"/>
<evidence type="ECO:0000256" key="6">
    <source>
        <dbReference type="ARBA" id="ARBA00023295"/>
    </source>
</evidence>
<dbReference type="SUPFAM" id="SSF51445">
    <property type="entry name" value="(Trans)glycosidases"/>
    <property type="match status" value="1"/>
</dbReference>
<dbReference type="Pfam" id="PF17801">
    <property type="entry name" value="Melibiase_C"/>
    <property type="match status" value="1"/>
</dbReference>
<evidence type="ECO:0000256" key="5">
    <source>
        <dbReference type="ARBA" id="ARBA00022801"/>
    </source>
</evidence>
<comment type="similarity">
    <text evidence="2 7">Belongs to the glycosyl hydrolase 27 family.</text>
</comment>
<dbReference type="Gene3D" id="2.60.40.1180">
    <property type="entry name" value="Golgi alpha-mannosidase II"/>
    <property type="match status" value="1"/>
</dbReference>
<comment type="catalytic activity">
    <reaction evidence="1 7">
        <text>Hydrolysis of terminal, non-reducing alpha-D-galactose residues in alpha-D-galactosides, including galactose oligosaccharides, galactomannans and galactolipids.</text>
        <dbReference type="EC" id="3.2.1.22"/>
    </reaction>
</comment>
<dbReference type="PANTHER" id="PTHR11452">
    <property type="entry name" value="ALPHA-GALACTOSIDASE/ALPHA-N-ACETYLGALACTOSAMINIDASE"/>
    <property type="match status" value="1"/>
</dbReference>
<organism evidence="9 10">
    <name type="scientific">Hortaea werneckii</name>
    <name type="common">Black yeast</name>
    <name type="synonym">Cladosporium werneckii</name>
    <dbReference type="NCBI Taxonomy" id="91943"/>
    <lineage>
        <taxon>Eukaryota</taxon>
        <taxon>Fungi</taxon>
        <taxon>Dikarya</taxon>
        <taxon>Ascomycota</taxon>
        <taxon>Pezizomycotina</taxon>
        <taxon>Dothideomycetes</taxon>
        <taxon>Dothideomycetidae</taxon>
        <taxon>Mycosphaerellales</taxon>
        <taxon>Teratosphaeriaceae</taxon>
        <taxon>Hortaea</taxon>
    </lineage>
</organism>
<evidence type="ECO:0000256" key="1">
    <source>
        <dbReference type="ARBA" id="ARBA00001255"/>
    </source>
</evidence>
<dbReference type="Gene3D" id="3.20.20.70">
    <property type="entry name" value="Aldolase class I"/>
    <property type="match status" value="1"/>
</dbReference>
<evidence type="ECO:0000313" key="10">
    <source>
        <dbReference type="Proteomes" id="UP000281468"/>
    </source>
</evidence>
<evidence type="ECO:0000313" key="9">
    <source>
        <dbReference type="EMBL" id="RMY91283.1"/>
    </source>
</evidence>
<evidence type="ECO:0000259" key="8">
    <source>
        <dbReference type="Pfam" id="PF17801"/>
    </source>
</evidence>
<gene>
    <name evidence="9" type="ORF">D0862_09741</name>
</gene>
<accession>A0A3M7FR86</accession>
<dbReference type="PANTHER" id="PTHR11452:SF61">
    <property type="entry name" value="ALPHA-GALACTOSIDASE B-RELATED"/>
    <property type="match status" value="1"/>
</dbReference>
<dbReference type="InterPro" id="IPR013780">
    <property type="entry name" value="Glyco_hydro_b"/>
</dbReference>
<evidence type="ECO:0000256" key="4">
    <source>
        <dbReference type="ARBA" id="ARBA00022729"/>
    </source>
</evidence>
<comment type="caution">
    <text evidence="9">The sequence shown here is derived from an EMBL/GenBank/DDBJ whole genome shotgun (WGS) entry which is preliminary data.</text>
</comment>
<reference evidence="9 10" key="1">
    <citation type="journal article" date="2018" name="BMC Genomics">
        <title>Genomic evidence for intraspecific hybridization in a clonal and extremely halotolerant yeast.</title>
        <authorList>
            <person name="Gostincar C."/>
            <person name="Stajich J.E."/>
            <person name="Zupancic J."/>
            <person name="Zalar P."/>
            <person name="Gunde-Cimerman N."/>
        </authorList>
    </citation>
    <scope>NUCLEOTIDE SEQUENCE [LARGE SCALE GENOMIC DNA]</scope>
    <source>
        <strain evidence="9 10">EXF-171</strain>
    </source>
</reference>
<dbReference type="SUPFAM" id="SSF51011">
    <property type="entry name" value="Glycosyl hydrolase domain"/>
    <property type="match status" value="1"/>
</dbReference>
<sequence length="433" mass="48249">MHRTIWTSLFAVAGASSPDNGVGRLPALGYDTFNAFGCDYNASLVAAQVKVMQKAGLVDAGYNTLILDDCYTLKERNATGHMVADPVKFPHGIEALSSQVNKFGVRLAAYGDNGYQTCAGYPGSYGRELQDLQTWHSWGMSYLKYDNCYIPADNITQENMLGRFQRMSDAIAEFALSTNTTFQYSLCEWGWQQPVIWGRRIAQSWRNNGDIKTYWSALTAIMNEAAFLWWASDFYGHNDMDMLEVGKNGIGTTPGNLTYEEEKSHFTAWALLKSPLLIGSDLTKASKQSLDILGNRDLIRINQDPNVGKSISPFRWGVNADYTFNAIHPAEYWSGNSSYGVVFMVLNSQDTAQQMSFNLTESWAIRAGRQYSVYDLWTHESAGIAVRNISMEVPAHGALALLLNDAGPEPEKYDASCGFFYQCSWPNGTYISN</sequence>
<dbReference type="InterPro" id="IPR041233">
    <property type="entry name" value="Melibiase_C"/>
</dbReference>
<name>A0A3M7FR86_HORWE</name>
<dbReference type="InterPro" id="IPR017853">
    <property type="entry name" value="GH"/>
</dbReference>
<keyword evidence="5 7" id="KW-0378">Hydrolase</keyword>
<evidence type="ECO:0000256" key="7">
    <source>
        <dbReference type="RuleBase" id="RU361168"/>
    </source>
</evidence>
<keyword evidence="6 7" id="KW-0326">Glycosidase</keyword>
<dbReference type="PRINTS" id="PR00740">
    <property type="entry name" value="GLHYDRLASE27"/>
</dbReference>
<dbReference type="InterPro" id="IPR013785">
    <property type="entry name" value="Aldolase_TIM"/>
</dbReference>
<dbReference type="VEuPathDB" id="FungiDB:BTJ68_14920"/>
<dbReference type="EMBL" id="QWIQ01000367">
    <property type="protein sequence ID" value="RMY91283.1"/>
    <property type="molecule type" value="Genomic_DNA"/>
</dbReference>
<dbReference type="OrthoDB" id="5795902at2759"/>
<dbReference type="Proteomes" id="UP000281468">
    <property type="component" value="Unassembled WGS sequence"/>
</dbReference>